<dbReference type="Gene3D" id="3.30.9.10">
    <property type="entry name" value="D-Amino Acid Oxidase, subunit A, domain 2"/>
    <property type="match status" value="1"/>
</dbReference>
<dbReference type="PANTHER" id="PTHR46865:SF2">
    <property type="entry name" value="MONOOXYGENASE"/>
    <property type="match status" value="1"/>
</dbReference>
<dbReference type="PATRIC" id="fig|1284240.4.peg.6676"/>
<keyword evidence="3" id="KW-1185">Reference proteome</keyword>
<dbReference type="InterPro" id="IPR002938">
    <property type="entry name" value="FAD-bd"/>
</dbReference>
<dbReference type="GO" id="GO:0071949">
    <property type="term" value="F:FAD binding"/>
    <property type="evidence" value="ECO:0007669"/>
    <property type="project" value="InterPro"/>
</dbReference>
<dbReference type="PRINTS" id="PR00420">
    <property type="entry name" value="RNGMNOXGNASE"/>
</dbReference>
<sequence length="413" mass="45561">MPSTLPDMTTNREILISGASVAGPTLAWWLNHHGFRPTVVERAPSLRGGGYKVDIRGVAVDVVRRMGLLERVQAESTDMRGASFVNKCGKEVATLDADTFGFRHGDDTEILRGDLAKILYEHTRDNTEYIFGDWITGLDQRDDGVLVTFANGEPRRFDLVVGADGLHSGVRALAFGPEEDYLRRFDAYISISTVPNTFALDRWELLHSAAAGKMVNVYSTARADDAKAAFWFSAPPLTYDHRDVESQKDFVAAQFADLGWELPELLDAMRQADDFYFDPVCQINLDHLSAGRVILVGDAGCCPSPASGQGTSLALAGAYVLAGELAAAPGDFSVAFSRYEAEMRPYIEKNQTLAETALRGIIPRSRMFAWINTRMIKLMPYLPGRNRVLEQMARPVREAANALVLKDYTAATR</sequence>
<name>M2XT74_9PSEU</name>
<evidence type="ECO:0000313" key="3">
    <source>
        <dbReference type="Proteomes" id="UP000054226"/>
    </source>
</evidence>
<dbReference type="InterPro" id="IPR051704">
    <property type="entry name" value="FAD_aromatic-hydroxylase"/>
</dbReference>
<evidence type="ECO:0000259" key="1">
    <source>
        <dbReference type="Pfam" id="PF01494"/>
    </source>
</evidence>
<dbReference type="PANTHER" id="PTHR46865">
    <property type="entry name" value="OXIDOREDUCTASE-RELATED"/>
    <property type="match status" value="1"/>
</dbReference>
<dbReference type="Proteomes" id="UP000054226">
    <property type="component" value="Unassembled WGS sequence"/>
</dbReference>
<gene>
    <name evidence="2" type="ORF">H074_32749</name>
</gene>
<dbReference type="EMBL" id="AOHO01000075">
    <property type="protein sequence ID" value="EME52375.1"/>
    <property type="molecule type" value="Genomic_DNA"/>
</dbReference>
<dbReference type="InterPro" id="IPR036188">
    <property type="entry name" value="FAD/NAD-bd_sf"/>
</dbReference>
<organism evidence="2 3">
    <name type="scientific">Amycolatopsis decaplanina DSM 44594</name>
    <dbReference type="NCBI Taxonomy" id="1284240"/>
    <lineage>
        <taxon>Bacteria</taxon>
        <taxon>Bacillati</taxon>
        <taxon>Actinomycetota</taxon>
        <taxon>Actinomycetes</taxon>
        <taxon>Pseudonocardiales</taxon>
        <taxon>Pseudonocardiaceae</taxon>
        <taxon>Amycolatopsis</taxon>
    </lineage>
</organism>
<comment type="caution">
    <text evidence="2">The sequence shown here is derived from an EMBL/GenBank/DDBJ whole genome shotgun (WGS) entry which is preliminary data.</text>
</comment>
<dbReference type="AlphaFoldDB" id="M2XT74"/>
<proteinExistence type="predicted"/>
<protein>
    <submittedName>
        <fullName evidence="2">FAD-dependent oxidoreductase</fullName>
    </submittedName>
</protein>
<dbReference type="Pfam" id="PF01494">
    <property type="entry name" value="FAD_binding_3"/>
    <property type="match status" value="1"/>
</dbReference>
<feature type="domain" description="FAD-binding" evidence="1">
    <location>
        <begin position="13"/>
        <end position="328"/>
    </location>
</feature>
<dbReference type="SUPFAM" id="SSF51905">
    <property type="entry name" value="FAD/NAD(P)-binding domain"/>
    <property type="match status" value="1"/>
</dbReference>
<accession>M2XT74</accession>
<dbReference type="Gene3D" id="3.50.50.60">
    <property type="entry name" value="FAD/NAD(P)-binding domain"/>
    <property type="match status" value="1"/>
</dbReference>
<evidence type="ECO:0000313" key="2">
    <source>
        <dbReference type="EMBL" id="EME52375.1"/>
    </source>
</evidence>
<reference evidence="2 3" key="1">
    <citation type="journal article" date="2013" name="Genome Announc.">
        <title>Draft Genome Sequence of Amycolatopsis decaplanina Strain DSM 44594T.</title>
        <authorList>
            <person name="Kaur N."/>
            <person name="Kumar S."/>
            <person name="Bala M."/>
            <person name="Raghava G.P."/>
            <person name="Mayilraj S."/>
        </authorList>
    </citation>
    <scope>NUCLEOTIDE SEQUENCE [LARGE SCALE GENOMIC DNA]</scope>
    <source>
        <strain evidence="2 3">DSM 44594</strain>
    </source>
</reference>